<reference evidence="1" key="1">
    <citation type="journal article" date="2022" name="Arch. Microbiol.">
        <title>Microbulbifer okhotskensis sp. nov., isolated from a deep bottom sediment of the Okhotsk Sea.</title>
        <authorList>
            <person name="Romanenko L."/>
            <person name="Kurilenko V."/>
            <person name="Otstavnykh N."/>
            <person name="Velansky P."/>
            <person name="Isaeva M."/>
            <person name="Mikhailov V."/>
        </authorList>
    </citation>
    <scope>NUCLEOTIDE SEQUENCE</scope>
    <source>
        <strain evidence="1">OS29</strain>
    </source>
</reference>
<dbReference type="EMBL" id="JALBWM010000003">
    <property type="protein sequence ID" value="MCO1332935.1"/>
    <property type="molecule type" value="Genomic_DNA"/>
</dbReference>
<evidence type="ECO:0000313" key="1">
    <source>
        <dbReference type="EMBL" id="MCO1332935.1"/>
    </source>
</evidence>
<name>A0A9X2EJT5_9GAMM</name>
<dbReference type="Proteomes" id="UP001139028">
    <property type="component" value="Unassembled WGS sequence"/>
</dbReference>
<gene>
    <name evidence="1" type="ORF">MO867_01155</name>
</gene>
<sequence length="241" mass="27504">MKKLVILDKKRHRKYQVLKADISHSHDLHICTVSLAEFNPLARACPIIFTASKETGRLESCALLGVKPGQNLFWQNGEWQGDYIPSAIRNHPFYLRYKPGDFTSAYVCVDTSQLLLGEGRAEGVDLFDDKGEPSQYLLETQHRLKVMHARRLQDWEFVSCLQKLGLLQEKVILVDLPGNTKHKLKGAFCISEERLGKLAQAEFLSLRNKGYLPYIYAHLFSLQQSSKLSALHKSNQTQILH</sequence>
<dbReference type="AlphaFoldDB" id="A0A9X2EJT5"/>
<dbReference type="RefSeq" id="WP_252464105.1">
    <property type="nucleotide sequence ID" value="NZ_JALBWM010000003.1"/>
</dbReference>
<accession>A0A9X2EJT5</accession>
<proteinExistence type="predicted"/>
<dbReference type="Pfam" id="PF07277">
    <property type="entry name" value="SapC"/>
    <property type="match status" value="1"/>
</dbReference>
<protein>
    <submittedName>
        <fullName evidence="1">SapC family protein</fullName>
    </submittedName>
</protein>
<comment type="caution">
    <text evidence="1">The sequence shown here is derived from an EMBL/GenBank/DDBJ whole genome shotgun (WGS) entry which is preliminary data.</text>
</comment>
<dbReference type="InterPro" id="IPR010836">
    <property type="entry name" value="SapC"/>
</dbReference>
<evidence type="ECO:0000313" key="2">
    <source>
        <dbReference type="Proteomes" id="UP001139028"/>
    </source>
</evidence>
<organism evidence="1 2">
    <name type="scientific">Microbulbifer okhotskensis</name>
    <dbReference type="NCBI Taxonomy" id="2926617"/>
    <lineage>
        <taxon>Bacteria</taxon>
        <taxon>Pseudomonadati</taxon>
        <taxon>Pseudomonadota</taxon>
        <taxon>Gammaproteobacteria</taxon>
        <taxon>Cellvibrionales</taxon>
        <taxon>Microbulbiferaceae</taxon>
        <taxon>Microbulbifer</taxon>
    </lineage>
</organism>
<keyword evidence="2" id="KW-1185">Reference proteome</keyword>